<dbReference type="Pfam" id="PF05553">
    <property type="entry name" value="DUF761"/>
    <property type="match status" value="1"/>
</dbReference>
<feature type="region of interest" description="Disordered" evidence="1">
    <location>
        <begin position="1"/>
        <end position="44"/>
    </location>
</feature>
<evidence type="ECO:0000313" key="3">
    <source>
        <dbReference type="EMBL" id="KAF4371522.1"/>
    </source>
</evidence>
<feature type="compositionally biased region" description="Low complexity" evidence="1">
    <location>
        <begin position="499"/>
        <end position="510"/>
    </location>
</feature>
<keyword evidence="2" id="KW-0472">Membrane</keyword>
<feature type="compositionally biased region" description="Low complexity" evidence="1">
    <location>
        <begin position="445"/>
        <end position="459"/>
    </location>
</feature>
<proteinExistence type="predicted"/>
<feature type="transmembrane region" description="Helical" evidence="2">
    <location>
        <begin position="50"/>
        <end position="71"/>
    </location>
</feature>
<evidence type="ECO:0000256" key="2">
    <source>
        <dbReference type="SAM" id="Phobius"/>
    </source>
</evidence>
<feature type="compositionally biased region" description="Pro residues" evidence="1">
    <location>
        <begin position="1"/>
        <end position="11"/>
    </location>
</feature>
<keyword evidence="2" id="KW-0812">Transmembrane</keyword>
<feature type="compositionally biased region" description="Polar residues" evidence="1">
    <location>
        <begin position="469"/>
        <end position="481"/>
    </location>
</feature>
<feature type="compositionally biased region" description="Polar residues" evidence="1">
    <location>
        <begin position="17"/>
        <end position="26"/>
    </location>
</feature>
<sequence>MEEPQPQPQPHFPYSDLNPSLHPNTMRQQHQQRRRQRGVERGGGKSCTHLLFKALLVAILIILLPLFPSQAPDFISESVITKFWELIHLLFIGIAVSYGLFSRRNNNVEIRFDETDLSSPKVETLHYDMSKMFQISSNCDDGFVDPNLSVSENGVCFQGWNSKYLQGESMVVVAQPNYGENRLVADYKPLGLPVRSLKSRIRKRETVDVVNDYELGSGLGLSSSSSSQQGSLSESFVNDSQEKFFGELCCPQNDGIEFNKLGSGLGSGLSSSSQQGSLSESFVNDSQEKFFGELCCPQNDGIEFNKLGSGLSSSLGSQQGSLSESSVKNPQENFFGEMCYPQNEGIELNKLGSGLGSSAQSSLSESYVKDSQENYFGELCSPQNEGIEFNEAVVVSSPSPVPWRPRSGRRRRMRERVCSDPRPSSHFRPLSVDETQFESLRKTGSPSNDSPSHSVSSEEMNSKIEDECSSNSAKSFQGSYASSSSPSPPYLKNSDVRNSKSSQGSSGSDSPSPPKMNDEVSEVLNSELEVDDDNKTQGYGWSPASSGFPSPLKPINDQALEVMSSEREQDGSKPKGFRGLLPKPVKHGMRKTKSFQGSSAGRPRSPPKPVNDKASLSGFHARGHSVGSSYENDLASPKDYYWNEQQEPSESRREDMLSNKESELKSERKVSSPTKASLRGKSVRTIRSRGTTSKAYDKGEEGRKETMRHEGVESLVSGSNKPNLDKASATKMNTVPAEYRNREREETSENVSVGSEEDDAKSEAEDGDNKFLSSSREDADAESVIDATSDSNEVDKKAGEFIAKFREQIRLQKVASFDRSKGLKLGNSYLR</sequence>
<dbReference type="PANTHER" id="PTHR34059">
    <property type="entry name" value="EXPRESSED PROTEIN"/>
    <property type="match status" value="1"/>
</dbReference>
<feature type="transmembrane region" description="Helical" evidence="2">
    <location>
        <begin position="83"/>
        <end position="101"/>
    </location>
</feature>
<comment type="caution">
    <text evidence="3">The sequence shown here is derived from an EMBL/GenBank/DDBJ whole genome shotgun (WGS) entry which is preliminary data.</text>
</comment>
<dbReference type="Proteomes" id="UP000583929">
    <property type="component" value="Unassembled WGS sequence"/>
</dbReference>
<feature type="compositionally biased region" description="Basic and acidic residues" evidence="1">
    <location>
        <begin position="649"/>
        <end position="670"/>
    </location>
</feature>
<feature type="compositionally biased region" description="Basic residues" evidence="1">
    <location>
        <begin position="584"/>
        <end position="593"/>
    </location>
</feature>
<feature type="compositionally biased region" description="Basic and acidic residues" evidence="1">
    <location>
        <begin position="695"/>
        <end position="712"/>
    </location>
</feature>
<feature type="compositionally biased region" description="Basic and acidic residues" evidence="1">
    <location>
        <begin position="564"/>
        <end position="573"/>
    </location>
</feature>
<keyword evidence="2" id="KW-1133">Transmembrane helix</keyword>
<evidence type="ECO:0000313" key="4">
    <source>
        <dbReference type="Proteomes" id="UP000583929"/>
    </source>
</evidence>
<evidence type="ECO:0000256" key="1">
    <source>
        <dbReference type="SAM" id="MobiDB-lite"/>
    </source>
</evidence>
<dbReference type="AlphaFoldDB" id="A0A7J6FLD8"/>
<name>A0A7J6FLD8_CANSA</name>
<dbReference type="EMBL" id="JAATIQ010000195">
    <property type="protein sequence ID" value="KAF4371522.1"/>
    <property type="molecule type" value="Genomic_DNA"/>
</dbReference>
<dbReference type="InterPro" id="IPR008480">
    <property type="entry name" value="DUF761_pln"/>
</dbReference>
<reference evidence="3 4" key="1">
    <citation type="journal article" date="2020" name="bioRxiv">
        <title>Sequence and annotation of 42 cannabis genomes reveals extensive copy number variation in cannabinoid synthesis and pathogen resistance genes.</title>
        <authorList>
            <person name="Mckernan K.J."/>
            <person name="Helbert Y."/>
            <person name="Kane L.T."/>
            <person name="Ebling H."/>
            <person name="Zhang L."/>
            <person name="Liu B."/>
            <person name="Eaton Z."/>
            <person name="Mclaughlin S."/>
            <person name="Kingan S."/>
            <person name="Baybayan P."/>
            <person name="Concepcion G."/>
            <person name="Jordan M."/>
            <person name="Riva A."/>
            <person name="Barbazuk W."/>
            <person name="Harkins T."/>
        </authorList>
    </citation>
    <scope>NUCLEOTIDE SEQUENCE [LARGE SCALE GENOMIC DNA]</scope>
    <source>
        <strain evidence="4">cv. Jamaican Lion 4</strain>
        <tissue evidence="3">Leaf</tissue>
    </source>
</reference>
<gene>
    <name evidence="3" type="ORF">G4B88_008237</name>
</gene>
<protein>
    <submittedName>
        <fullName evidence="3">Uncharacterized protein</fullName>
    </submittedName>
</protein>
<organism evidence="3 4">
    <name type="scientific">Cannabis sativa</name>
    <name type="common">Hemp</name>
    <name type="synonym">Marijuana</name>
    <dbReference type="NCBI Taxonomy" id="3483"/>
    <lineage>
        <taxon>Eukaryota</taxon>
        <taxon>Viridiplantae</taxon>
        <taxon>Streptophyta</taxon>
        <taxon>Embryophyta</taxon>
        <taxon>Tracheophyta</taxon>
        <taxon>Spermatophyta</taxon>
        <taxon>Magnoliopsida</taxon>
        <taxon>eudicotyledons</taxon>
        <taxon>Gunneridae</taxon>
        <taxon>Pentapetalae</taxon>
        <taxon>rosids</taxon>
        <taxon>fabids</taxon>
        <taxon>Rosales</taxon>
        <taxon>Cannabaceae</taxon>
        <taxon>Cannabis</taxon>
    </lineage>
</organism>
<accession>A0A7J6FLD8</accession>
<keyword evidence="4" id="KW-1185">Reference proteome</keyword>
<dbReference type="PANTHER" id="PTHR34059:SF6">
    <property type="entry name" value="DUF4408 DOMAIN-CONTAINING PROTEIN"/>
    <property type="match status" value="1"/>
</dbReference>
<feature type="compositionally biased region" description="Polar residues" evidence="1">
    <location>
        <begin position="433"/>
        <end position="444"/>
    </location>
</feature>
<feature type="compositionally biased region" description="Polar residues" evidence="1">
    <location>
        <begin position="536"/>
        <end position="548"/>
    </location>
</feature>
<feature type="region of interest" description="Disordered" evidence="1">
    <location>
        <begin position="395"/>
        <end position="793"/>
    </location>
</feature>